<accession>A0A1G9GZK5</accession>
<reference evidence="2" key="1">
    <citation type="submission" date="2016-10" db="EMBL/GenBank/DDBJ databases">
        <authorList>
            <person name="Varghese N."/>
            <person name="Submissions S."/>
        </authorList>
    </citation>
    <scope>NUCLEOTIDE SEQUENCE [LARGE SCALE GENOMIC DNA]</scope>
    <source>
        <strain evidence="2">AAP</strain>
    </source>
</reference>
<dbReference type="STRING" id="48727.SAMN05192555_102293"/>
<dbReference type="EMBL" id="FNGH01000002">
    <property type="protein sequence ID" value="SDL05713.1"/>
    <property type="molecule type" value="Genomic_DNA"/>
</dbReference>
<protein>
    <submittedName>
        <fullName evidence="1">Uncharacterized protein</fullName>
    </submittedName>
</protein>
<evidence type="ECO:0000313" key="2">
    <source>
        <dbReference type="Proteomes" id="UP000199107"/>
    </source>
</evidence>
<keyword evidence="2" id="KW-1185">Reference proteome</keyword>
<organism evidence="1 2">
    <name type="scientific">Franzmannia pantelleriensis</name>
    <dbReference type="NCBI Taxonomy" id="48727"/>
    <lineage>
        <taxon>Bacteria</taxon>
        <taxon>Pseudomonadati</taxon>
        <taxon>Pseudomonadota</taxon>
        <taxon>Gammaproteobacteria</taxon>
        <taxon>Oceanospirillales</taxon>
        <taxon>Halomonadaceae</taxon>
        <taxon>Franzmannia</taxon>
    </lineage>
</organism>
<dbReference type="AlphaFoldDB" id="A0A1G9GZK5"/>
<dbReference type="Proteomes" id="UP000199107">
    <property type="component" value="Unassembled WGS sequence"/>
</dbReference>
<proteinExistence type="predicted"/>
<gene>
    <name evidence="1" type="ORF">SAMN05192555_102293</name>
</gene>
<sequence length="65" mass="7283">MSHYRITADAAIHAIYHVECFVARRNVASATVRGCDTTDPAPTRPLRSGRFRFSMPRSHALEITP</sequence>
<name>A0A1G9GZK5_9GAMM</name>
<evidence type="ECO:0000313" key="1">
    <source>
        <dbReference type="EMBL" id="SDL05713.1"/>
    </source>
</evidence>